<dbReference type="EMBL" id="LT841358">
    <property type="protein sequence ID" value="SMH70647.1"/>
    <property type="molecule type" value="Genomic_DNA"/>
</dbReference>
<dbReference type="OrthoDB" id="10999at2157"/>
<dbReference type="RefSeq" id="WP_157926754.1">
    <property type="nucleotide sequence ID" value="NZ_LT841358.1"/>
</dbReference>
<dbReference type="AlphaFoldDB" id="A0A2H1FD25"/>
<keyword evidence="2" id="KW-1185">Reference proteome</keyword>
<name>A0A2H1FD25_9ARCH</name>
<dbReference type="Proteomes" id="UP000230607">
    <property type="component" value="Chromosome 1"/>
</dbReference>
<proteinExistence type="predicted"/>
<accession>A0A2H1FD25</accession>
<protein>
    <submittedName>
        <fullName evidence="1">Uncharacterized protein</fullName>
    </submittedName>
</protein>
<organism evidence="1 2">
    <name type="scientific">Candidatus Nitrosotalea okcheonensis</name>
    <dbReference type="NCBI Taxonomy" id="1903276"/>
    <lineage>
        <taxon>Archaea</taxon>
        <taxon>Nitrososphaerota</taxon>
        <taxon>Nitrososphaeria</taxon>
        <taxon>Nitrosotaleales</taxon>
        <taxon>Nitrosotaleaceae</taxon>
        <taxon>Nitrosotalea</taxon>
    </lineage>
</organism>
<evidence type="ECO:0000313" key="2">
    <source>
        <dbReference type="Proteomes" id="UP000230607"/>
    </source>
</evidence>
<gene>
    <name evidence="1" type="ORF">NCS_10454</name>
</gene>
<reference evidence="2" key="1">
    <citation type="submission" date="2017-03" db="EMBL/GenBank/DDBJ databases">
        <authorList>
            <person name="Herbold C."/>
        </authorList>
    </citation>
    <scope>NUCLEOTIDE SEQUENCE [LARGE SCALE GENOMIC DNA]</scope>
</reference>
<evidence type="ECO:0000313" key="1">
    <source>
        <dbReference type="EMBL" id="SMH70647.1"/>
    </source>
</evidence>
<sequence>MMFQERAITRENFEKVLRVLDSDEGVRIDNESRYIFVNRTSNRYCIDISIDNKDEFIYKNSADEVMDFLKDHLNELSKIFAY</sequence>